<evidence type="ECO:0000313" key="1">
    <source>
        <dbReference type="EMBL" id="AZA47622.1"/>
    </source>
</evidence>
<proteinExistence type="predicted"/>
<keyword evidence="4" id="KW-1185">Reference proteome</keyword>
<accession>A0A3G6LWI5</accession>
<name>A0A376EL29_CHRCU</name>
<evidence type="ECO:0008006" key="5">
    <source>
        <dbReference type="Google" id="ProtNLM"/>
    </source>
</evidence>
<dbReference type="Proteomes" id="UP000273270">
    <property type="component" value="Chromosome"/>
</dbReference>
<reference evidence="2 3" key="1">
    <citation type="submission" date="2018-06" db="EMBL/GenBank/DDBJ databases">
        <authorList>
            <consortium name="Pathogen Informatics"/>
            <person name="Doyle S."/>
        </authorList>
    </citation>
    <scope>NUCLEOTIDE SEQUENCE [LARGE SCALE GENOMIC DNA]</scope>
    <source>
        <strain evidence="2 3">NCTC13533</strain>
    </source>
</reference>
<dbReference type="RefSeq" id="WP_123877206.1">
    <property type="nucleotide sequence ID" value="NZ_CP033920.1"/>
</dbReference>
<sequence length="180" mass="21108">MRHVKTKNSITVLTILSLLTSCKEQKKYSIEKQEVKEPLVFKVDFKNYGEYQIKMNKEKWRNHEKDSIIYFDVLLANLKNERLKIKTSTVSSSIPILLKYSKAQEDLAILEIVQQFNTVYSDSIILRNDKISDFPIVENTYRIGYQHNGVDEICQLKVDQHHDTINISSQKIGNCIERKR</sequence>
<dbReference type="AlphaFoldDB" id="A0A376EL29"/>
<evidence type="ECO:0000313" key="4">
    <source>
        <dbReference type="Proteomes" id="UP000273270"/>
    </source>
</evidence>
<dbReference type="Proteomes" id="UP000255224">
    <property type="component" value="Unassembled WGS sequence"/>
</dbReference>
<dbReference type="PROSITE" id="PS51257">
    <property type="entry name" value="PROKAR_LIPOPROTEIN"/>
    <property type="match status" value="1"/>
</dbReference>
<evidence type="ECO:0000313" key="2">
    <source>
        <dbReference type="EMBL" id="STD10924.1"/>
    </source>
</evidence>
<protein>
    <recommendedName>
        <fullName evidence="5">Lipoprotein</fullName>
    </recommendedName>
</protein>
<gene>
    <name evidence="1" type="ORF">EG346_05210</name>
    <name evidence="2" type="ORF">NCTC13533_04922</name>
</gene>
<evidence type="ECO:0000313" key="3">
    <source>
        <dbReference type="Proteomes" id="UP000255224"/>
    </source>
</evidence>
<dbReference type="EMBL" id="CP033920">
    <property type="protein sequence ID" value="AZA47622.1"/>
    <property type="molecule type" value="Genomic_DNA"/>
</dbReference>
<dbReference type="EMBL" id="UFVQ01000003">
    <property type="protein sequence ID" value="STD10924.1"/>
    <property type="molecule type" value="Genomic_DNA"/>
</dbReference>
<accession>A0A376EL29</accession>
<dbReference type="KEGG" id="ccau:EG346_05210"/>
<reference evidence="1" key="2">
    <citation type="submission" date="2018-11" db="EMBL/GenBank/DDBJ databases">
        <title>Proposal to divide the Flavobacteriaceae and reorganize its genera based on Amino Acid Identity values calculated from whole genome sequences.</title>
        <authorList>
            <person name="Nicholson A.C."/>
            <person name="Gulvik C.A."/>
            <person name="Whitney A.M."/>
            <person name="Humrighouse B.W."/>
            <person name="Bell M."/>
            <person name="Holmes B."/>
            <person name="Steigerwalt A."/>
            <person name="Villarma A."/>
            <person name="Sheth M."/>
            <person name="Batra D."/>
            <person name="Pryor J."/>
            <person name="Bernardet J.-F."/>
            <person name="Hugo C."/>
            <person name="Kampfer P."/>
            <person name="Newman J."/>
            <person name="Mcquiston J.R."/>
        </authorList>
    </citation>
    <scope>NUCLEOTIDE SEQUENCE [LARGE SCALE GENOMIC DNA]</scope>
    <source>
        <strain evidence="1">G0188</strain>
    </source>
</reference>
<reference evidence="4" key="3">
    <citation type="submission" date="2018-11" db="EMBL/GenBank/DDBJ databases">
        <title>Proposal to divide the Flavobacteriaceae and reorganize its genera based on Amino Acid Identity values calculated from whole genome sequences.</title>
        <authorList>
            <person name="Nicholson A.C."/>
            <person name="Gulvik C.A."/>
            <person name="Whitney A.M."/>
            <person name="Humrighouse B.W."/>
            <person name="Bell M."/>
            <person name="Holmes B."/>
            <person name="Steigerwalt A.G."/>
            <person name="Villarma A."/>
            <person name="Sheth M."/>
            <person name="Batra D."/>
            <person name="Pryor J."/>
            <person name="Bernardet J.-F."/>
            <person name="Hugo C."/>
            <person name="Kampfer P."/>
            <person name="Newman J."/>
            <person name="McQuiston J.R."/>
        </authorList>
    </citation>
    <scope>NUCLEOTIDE SEQUENCE [LARGE SCALE GENOMIC DNA]</scope>
    <source>
        <strain evidence="4">G0188</strain>
    </source>
</reference>
<organism evidence="2 3">
    <name type="scientific">Chryseobacterium carnipullorum</name>
    <dbReference type="NCBI Taxonomy" id="1124835"/>
    <lineage>
        <taxon>Bacteria</taxon>
        <taxon>Pseudomonadati</taxon>
        <taxon>Bacteroidota</taxon>
        <taxon>Flavobacteriia</taxon>
        <taxon>Flavobacteriales</taxon>
        <taxon>Weeksellaceae</taxon>
        <taxon>Chryseobacterium group</taxon>
        <taxon>Chryseobacterium</taxon>
    </lineage>
</organism>